<dbReference type="PROSITE" id="PS00885">
    <property type="entry name" value="EPSP_SYNTHASE_2"/>
    <property type="match status" value="1"/>
</dbReference>
<comment type="catalytic activity">
    <reaction evidence="8">
        <text>3-phosphoshikimate + phosphoenolpyruvate = 5-O-(1-carboxyvinyl)-3-phosphoshikimate + phosphate</text>
        <dbReference type="Rhea" id="RHEA:21256"/>
        <dbReference type="ChEBI" id="CHEBI:43474"/>
        <dbReference type="ChEBI" id="CHEBI:57701"/>
        <dbReference type="ChEBI" id="CHEBI:58702"/>
        <dbReference type="ChEBI" id="CHEBI:145989"/>
        <dbReference type="EC" id="2.5.1.19"/>
    </reaction>
    <physiologicalReaction direction="left-to-right" evidence="8">
        <dbReference type="Rhea" id="RHEA:21257"/>
    </physiologicalReaction>
</comment>
<feature type="binding site" evidence="9">
    <location>
        <position position="122"/>
    </location>
    <ligand>
        <name>phosphoenolpyruvate</name>
        <dbReference type="ChEBI" id="CHEBI:58702"/>
    </ligand>
</feature>
<feature type="binding site" evidence="9">
    <location>
        <position position="347"/>
    </location>
    <ligand>
        <name>phosphoenolpyruvate</name>
        <dbReference type="ChEBI" id="CHEBI:58702"/>
    </ligand>
</feature>
<dbReference type="Gene3D" id="3.65.10.10">
    <property type="entry name" value="Enolpyruvate transferase domain"/>
    <property type="match status" value="2"/>
</dbReference>
<feature type="binding site" evidence="9">
    <location>
        <position position="168"/>
    </location>
    <ligand>
        <name>3-phosphoshikimate</name>
        <dbReference type="ChEBI" id="CHEBI:145989"/>
    </ligand>
</feature>
<evidence type="ECO:0000256" key="9">
    <source>
        <dbReference type="HAMAP-Rule" id="MF_00210"/>
    </source>
</evidence>
<dbReference type="InterPro" id="IPR036968">
    <property type="entry name" value="Enolpyruvate_Tfrase_sf"/>
</dbReference>
<keyword evidence="6 9" id="KW-0808">Transferase</keyword>
<accession>A0A3S9T0Q4</accession>
<reference evidence="11 12" key="1">
    <citation type="submission" date="2016-07" db="EMBL/GenBank/DDBJ databases">
        <title>Genome and transcriptome analysis of iron-reducing fermentative bacteria Anoxybacter fermentans.</title>
        <authorList>
            <person name="Zeng X."/>
            <person name="Shao Z."/>
        </authorList>
    </citation>
    <scope>NUCLEOTIDE SEQUENCE [LARGE SCALE GENOMIC DNA]</scope>
    <source>
        <strain evidence="11 12">DY22613</strain>
    </source>
</reference>
<comment type="similarity">
    <text evidence="3 9">Belongs to the EPSP synthase family.</text>
</comment>
<dbReference type="Proteomes" id="UP000267250">
    <property type="component" value="Chromosome"/>
</dbReference>
<feature type="binding site" evidence="9">
    <location>
        <position position="343"/>
    </location>
    <ligand>
        <name>3-phosphoshikimate</name>
        <dbReference type="ChEBI" id="CHEBI:145989"/>
    </ligand>
</feature>
<feature type="binding site" evidence="9">
    <location>
        <position position="316"/>
    </location>
    <ligand>
        <name>3-phosphoshikimate</name>
        <dbReference type="ChEBI" id="CHEBI:145989"/>
    </ligand>
</feature>
<evidence type="ECO:0000256" key="4">
    <source>
        <dbReference type="ARBA" id="ARBA00022490"/>
    </source>
</evidence>
<comment type="subunit">
    <text evidence="9">Monomer.</text>
</comment>
<dbReference type="PANTHER" id="PTHR21090:SF5">
    <property type="entry name" value="PENTAFUNCTIONAL AROM POLYPEPTIDE"/>
    <property type="match status" value="1"/>
</dbReference>
<evidence type="ECO:0000256" key="6">
    <source>
        <dbReference type="ARBA" id="ARBA00022679"/>
    </source>
</evidence>
<evidence type="ECO:0000256" key="2">
    <source>
        <dbReference type="ARBA" id="ARBA00004811"/>
    </source>
</evidence>
<feature type="binding site" evidence="9">
    <location>
        <position position="21"/>
    </location>
    <ligand>
        <name>phosphoenolpyruvate</name>
        <dbReference type="ChEBI" id="CHEBI:58702"/>
    </ligand>
</feature>
<dbReference type="InterPro" id="IPR023193">
    <property type="entry name" value="EPSP_synthase_CS"/>
</dbReference>
<dbReference type="FunFam" id="3.65.10.10:FF:000005">
    <property type="entry name" value="3-phosphoshikimate 1-carboxyvinyltransferase"/>
    <property type="match status" value="1"/>
</dbReference>
<keyword evidence="7 9" id="KW-0057">Aromatic amino acid biosynthesis</keyword>
<dbReference type="EC" id="2.5.1.19" evidence="9"/>
<name>A0A3S9T0Q4_9FIRM</name>
<dbReference type="Pfam" id="PF00275">
    <property type="entry name" value="EPSP_synthase"/>
    <property type="match status" value="1"/>
</dbReference>
<feature type="binding site" evidence="9">
    <location>
        <position position="94"/>
    </location>
    <ligand>
        <name>phosphoenolpyruvate</name>
        <dbReference type="ChEBI" id="CHEBI:58702"/>
    </ligand>
</feature>
<evidence type="ECO:0000256" key="1">
    <source>
        <dbReference type="ARBA" id="ARBA00002174"/>
    </source>
</evidence>
<feature type="binding site" evidence="9">
    <location>
        <position position="390"/>
    </location>
    <ligand>
        <name>phosphoenolpyruvate</name>
        <dbReference type="ChEBI" id="CHEBI:58702"/>
    </ligand>
</feature>
<evidence type="ECO:0000313" key="11">
    <source>
        <dbReference type="EMBL" id="AZR74186.1"/>
    </source>
</evidence>
<dbReference type="SUPFAM" id="SSF55205">
    <property type="entry name" value="EPT/RTPC-like"/>
    <property type="match status" value="1"/>
</dbReference>
<feature type="binding site" evidence="9">
    <location>
        <position position="166"/>
    </location>
    <ligand>
        <name>3-phosphoshikimate</name>
        <dbReference type="ChEBI" id="CHEBI:145989"/>
    </ligand>
</feature>
<dbReference type="PIRSF" id="PIRSF000505">
    <property type="entry name" value="EPSPS"/>
    <property type="match status" value="1"/>
</dbReference>
<dbReference type="PANTHER" id="PTHR21090">
    <property type="entry name" value="AROM/DEHYDROQUINATE SYNTHASE"/>
    <property type="match status" value="1"/>
</dbReference>
<protein>
    <recommendedName>
        <fullName evidence="9">3-phosphoshikimate 1-carboxyvinyltransferase</fullName>
        <ecNumber evidence="9">2.5.1.19</ecNumber>
    </recommendedName>
    <alternativeName>
        <fullName evidence="9">5-enolpyruvylshikimate-3-phosphate synthase</fullName>
        <shortName evidence="9">EPSP synthase</shortName>
        <shortName evidence="9">EPSPS</shortName>
    </alternativeName>
</protein>
<dbReference type="InterPro" id="IPR006264">
    <property type="entry name" value="EPSP_synthase"/>
</dbReference>
<keyword evidence="5 9" id="KW-0028">Amino-acid biosynthesis</keyword>
<feature type="binding site" evidence="9">
    <location>
        <position position="26"/>
    </location>
    <ligand>
        <name>3-phosphoshikimate</name>
        <dbReference type="ChEBI" id="CHEBI:145989"/>
    </ligand>
</feature>
<dbReference type="AlphaFoldDB" id="A0A3S9T0Q4"/>
<dbReference type="EMBL" id="CP016379">
    <property type="protein sequence ID" value="AZR74186.1"/>
    <property type="molecule type" value="Genomic_DNA"/>
</dbReference>
<keyword evidence="4 9" id="KW-0963">Cytoplasm</keyword>
<dbReference type="RefSeq" id="WP_127017542.1">
    <property type="nucleotide sequence ID" value="NZ_CP016379.1"/>
</dbReference>
<dbReference type="GO" id="GO:0008652">
    <property type="term" value="P:amino acid biosynthetic process"/>
    <property type="evidence" value="ECO:0007669"/>
    <property type="project" value="UniProtKB-KW"/>
</dbReference>
<dbReference type="FunFam" id="3.65.10.10:FF:000006">
    <property type="entry name" value="3-phosphoshikimate 1-carboxyvinyltransferase"/>
    <property type="match status" value="1"/>
</dbReference>
<comment type="pathway">
    <text evidence="2 9">Metabolic intermediate biosynthesis; chorismate biosynthesis; chorismate from D-erythrose 4-phosphate and phosphoenolpyruvate: step 6/7.</text>
</comment>
<evidence type="ECO:0000313" key="12">
    <source>
        <dbReference type="Proteomes" id="UP000267250"/>
    </source>
</evidence>
<evidence type="ECO:0000259" key="10">
    <source>
        <dbReference type="Pfam" id="PF00275"/>
    </source>
</evidence>
<evidence type="ECO:0000256" key="3">
    <source>
        <dbReference type="ARBA" id="ARBA00009948"/>
    </source>
</evidence>
<feature type="binding site" evidence="9">
    <location>
        <position position="168"/>
    </location>
    <ligand>
        <name>phosphoenolpyruvate</name>
        <dbReference type="ChEBI" id="CHEBI:58702"/>
    </ligand>
</feature>
<dbReference type="PROSITE" id="PS00104">
    <property type="entry name" value="EPSP_SYNTHASE_1"/>
    <property type="match status" value="1"/>
</dbReference>
<gene>
    <name evidence="9" type="primary">aroA</name>
    <name evidence="11" type="ORF">BBF96_12735</name>
</gene>
<dbReference type="InterPro" id="IPR013792">
    <property type="entry name" value="RNA3'P_cycl/enolpyr_Trfase_a/b"/>
</dbReference>
<dbReference type="GO" id="GO:0003866">
    <property type="term" value="F:3-phosphoshikimate 1-carboxyvinyltransferase activity"/>
    <property type="evidence" value="ECO:0007669"/>
    <property type="project" value="UniProtKB-UniRule"/>
</dbReference>
<dbReference type="HAMAP" id="MF_00210">
    <property type="entry name" value="EPSP_synth"/>
    <property type="match status" value="1"/>
</dbReference>
<dbReference type="InterPro" id="IPR001986">
    <property type="entry name" value="Enolpyruvate_Tfrase_dom"/>
</dbReference>
<dbReference type="NCBIfam" id="TIGR01356">
    <property type="entry name" value="aroA"/>
    <property type="match status" value="1"/>
</dbReference>
<comment type="subcellular location">
    <subcellularLocation>
        <location evidence="9">Cytoplasm</location>
    </subcellularLocation>
</comment>
<dbReference type="GO" id="GO:0009073">
    <property type="term" value="P:aromatic amino acid family biosynthetic process"/>
    <property type="evidence" value="ECO:0007669"/>
    <property type="project" value="UniProtKB-KW"/>
</dbReference>
<evidence type="ECO:0000256" key="7">
    <source>
        <dbReference type="ARBA" id="ARBA00023141"/>
    </source>
</evidence>
<comment type="caution">
    <text evidence="9">Lacks conserved residue(s) required for the propagation of feature annotation.</text>
</comment>
<comment type="function">
    <text evidence="1 9">Catalyzes the transfer of the enolpyruvyl moiety of phosphoenolpyruvate (PEP) to the 5-hydroxyl of shikimate-3-phosphate (S3P) to produce enolpyruvyl shikimate-3-phosphate and inorganic phosphate.</text>
</comment>
<feature type="domain" description="Enolpyruvate transferase" evidence="10">
    <location>
        <begin position="6"/>
        <end position="424"/>
    </location>
</feature>
<keyword evidence="12" id="KW-1185">Reference proteome</keyword>
<dbReference type="CDD" id="cd01556">
    <property type="entry name" value="EPSP_synthase"/>
    <property type="match status" value="1"/>
</dbReference>
<dbReference type="GO" id="GO:0009423">
    <property type="term" value="P:chorismate biosynthetic process"/>
    <property type="evidence" value="ECO:0007669"/>
    <property type="project" value="UniProtKB-UniRule"/>
</dbReference>
<evidence type="ECO:0000256" key="8">
    <source>
        <dbReference type="ARBA" id="ARBA00044633"/>
    </source>
</evidence>
<evidence type="ECO:0000256" key="5">
    <source>
        <dbReference type="ARBA" id="ARBA00022605"/>
    </source>
</evidence>
<dbReference type="UniPathway" id="UPA00053">
    <property type="reaction ID" value="UER00089"/>
</dbReference>
<feature type="binding site" evidence="9">
    <location>
        <position position="21"/>
    </location>
    <ligand>
        <name>3-phosphoshikimate</name>
        <dbReference type="ChEBI" id="CHEBI:145989"/>
    </ligand>
</feature>
<feature type="binding site" evidence="9">
    <location>
        <position position="22"/>
    </location>
    <ligand>
        <name>3-phosphoshikimate</name>
        <dbReference type="ChEBI" id="CHEBI:145989"/>
    </ligand>
</feature>
<feature type="active site" description="Proton acceptor" evidence="9">
    <location>
        <position position="316"/>
    </location>
</feature>
<sequence length="429" mass="46649">MDLKINQLNRLKGELVIPGDKSISHRSIILGSLADGKTRVKGFLESEDCLNTLAAFRAMGVTIEKIRPGEYIIEGVGLYGLKEPEQVIDCGNSGTSMRLLAGLLAPQNFYTVLTGDHSLRHRPMDRVIEPLNRMGAKIWARKGKYAPLSIQGSKLQGINYSLPVASAQVKSAILLAGLYADGDINLIEPGLSRDHTERMLIGFGVDLQKDGNKIHLSGETEKRLYPQDLQIPGDISSAAFFITAGLITSGSEILLKNVGLNPTRSGFIEVVKKMGGEIEFLNPRKMSGEPVADILVKSSKLHGITIEGEIIPRLIDELPIIAVLASQAEGKTIIRDAAELRVKETDRIKAMASELTKLGVEIEELPDGMVVQGPARIRGGVKVHSYGDHRIAMSLAIAGLVADSEIIIQESQCINTSFPEFVKILRSLY</sequence>
<dbReference type="OrthoDB" id="9809920at2"/>
<organism evidence="11 12">
    <name type="scientific">Anoxybacter fermentans</name>
    <dbReference type="NCBI Taxonomy" id="1323375"/>
    <lineage>
        <taxon>Bacteria</taxon>
        <taxon>Bacillati</taxon>
        <taxon>Bacillota</taxon>
        <taxon>Clostridia</taxon>
        <taxon>Halanaerobiales</taxon>
        <taxon>Anoxybacter</taxon>
    </lineage>
</organism>
<dbReference type="GO" id="GO:0005737">
    <property type="term" value="C:cytoplasm"/>
    <property type="evidence" value="ECO:0007669"/>
    <property type="project" value="UniProtKB-SubCell"/>
</dbReference>
<dbReference type="KEGG" id="aft:BBF96_12735"/>
<proteinExistence type="inferred from homology"/>